<organism evidence="1 2">
    <name type="scientific">Daphnia magna</name>
    <dbReference type="NCBI Taxonomy" id="35525"/>
    <lineage>
        <taxon>Eukaryota</taxon>
        <taxon>Metazoa</taxon>
        <taxon>Ecdysozoa</taxon>
        <taxon>Arthropoda</taxon>
        <taxon>Crustacea</taxon>
        <taxon>Branchiopoda</taxon>
        <taxon>Diplostraca</taxon>
        <taxon>Cladocera</taxon>
        <taxon>Anomopoda</taxon>
        <taxon>Daphniidae</taxon>
        <taxon>Daphnia</taxon>
    </lineage>
</organism>
<dbReference type="Proteomes" id="UP000076858">
    <property type="component" value="Unassembled WGS sequence"/>
</dbReference>
<dbReference type="EMBL" id="LRGB01020548">
    <property type="protein sequence ID" value="KZR97670.1"/>
    <property type="molecule type" value="Genomic_DNA"/>
</dbReference>
<protein>
    <submittedName>
        <fullName evidence="1">Uncharacterized protein</fullName>
    </submittedName>
</protein>
<accession>A0A0P5QT25</accession>
<dbReference type="AlphaFoldDB" id="A0A0P5QT25"/>
<keyword evidence="2" id="KW-1185">Reference proteome</keyword>
<sequence length="96" mass="10568">MASLAQPPSGVHETTIVSYFDRPTQPIPTPNFILFYTCRLQDRPFLPMVPLSAFPSSQPVLSPPPSRLTCCVVSDFRSLCTTCFGFSSDNNCALHT</sequence>
<proteinExistence type="predicted"/>
<name>A0A0P5QT25_9CRUS</name>
<comment type="caution">
    <text evidence="1">The sequence shown here is derived from an EMBL/GenBank/DDBJ whole genome shotgun (WGS) entry which is preliminary data.</text>
</comment>
<gene>
    <name evidence="1" type="ORF">APZ42_007323</name>
</gene>
<evidence type="ECO:0000313" key="2">
    <source>
        <dbReference type="Proteomes" id="UP000076858"/>
    </source>
</evidence>
<reference evidence="1 2" key="1">
    <citation type="submission" date="2016-03" db="EMBL/GenBank/DDBJ databases">
        <title>EvidentialGene: Evidence-directed Construction of Genes on Genomes.</title>
        <authorList>
            <person name="Gilbert D.G."/>
            <person name="Choi J.-H."/>
            <person name="Mockaitis K."/>
            <person name="Colbourne J."/>
            <person name="Pfrender M."/>
        </authorList>
    </citation>
    <scope>NUCLEOTIDE SEQUENCE [LARGE SCALE GENOMIC DNA]</scope>
    <source>
        <strain evidence="1 2">Xinb3</strain>
        <tissue evidence="1">Complete organism</tissue>
    </source>
</reference>
<evidence type="ECO:0000313" key="1">
    <source>
        <dbReference type="EMBL" id="KZR97670.1"/>
    </source>
</evidence>